<feature type="transmembrane region" description="Helical" evidence="7">
    <location>
        <begin position="163"/>
        <end position="184"/>
    </location>
</feature>
<feature type="transmembrane region" description="Helical" evidence="7">
    <location>
        <begin position="348"/>
        <end position="365"/>
    </location>
</feature>
<reference evidence="9 10" key="1">
    <citation type="submission" date="2016-03" db="EMBL/GenBank/DDBJ databases">
        <title>The draft genome sequence of Fonsecaea nubica causative agent of cutaneous subcutaneous infection in human host.</title>
        <authorList>
            <person name="Costa F."/>
            <person name="Sybren D.H."/>
            <person name="Raittz R.T."/>
            <person name="Weiss V.A."/>
            <person name="Leao A.C."/>
            <person name="Gomes R."/>
            <person name="De Souza E.M."/>
            <person name="Pedrosa F.O."/>
            <person name="Steffens M.B."/>
            <person name="Bombassaro A."/>
            <person name="Tadra-Sfeir M.Z."/>
            <person name="Moreno L.F."/>
            <person name="Najafzadeh M.J."/>
            <person name="Felipe M.S."/>
            <person name="Teixeira M."/>
            <person name="Sun J."/>
            <person name="Xi L."/>
            <person name="Castro M.A."/>
            <person name="Vicente V.A."/>
        </authorList>
    </citation>
    <scope>NUCLEOTIDE SEQUENCE [LARGE SCALE GENOMIC DNA]</scope>
    <source>
        <strain evidence="9 10">CBS 269.64</strain>
    </source>
</reference>
<evidence type="ECO:0000256" key="6">
    <source>
        <dbReference type="SAM" id="MobiDB-lite"/>
    </source>
</evidence>
<keyword evidence="2" id="KW-0813">Transport</keyword>
<evidence type="ECO:0000256" key="7">
    <source>
        <dbReference type="SAM" id="Phobius"/>
    </source>
</evidence>
<sequence>MGITEQSTIVHDNSKEQQLHEHEEVEGEDGFAAKSWTRRYIAIGALCYVYCVSLGPYMMLAPIITIINQDLGPDPGFAWIASGWTVAAAVGLLLVSTVSDLVGRRWVAVSTTVLAIISAILGITAQTIGQVIAANVMLGLNQAGALTGFAGIAELVPTRARGIAIGFANLTVGVWSICGSLFGHEFATHTGPGWRSIYWLQLATNIVGLVAVFFSYYPAKPLLAAHQSRRNIIRTFDYVGALGIIAGPTLMLVGIINVSQYSPSSGRFLGPFIAGVVVCIALGVWEAYGTKNPLLHPFLFARFRTFSLICIVTFLSGGLFFYGFQALFPQFLVLVFGNDARQTGIDGIPLGAGTWVGGVSSLFLLKPVARRIGTTPILASGAFATALFVPLLALVDGSSKRMVYGFTCFAGFGTGIVDAYTLPLITLTAPDELIGLAIGTVGFMRSIGGAAGISVFSSILSSKAATLIPARVVPAALQAGLPETSLAEFMGVLTGATPGVEITDISGVTTEIVQIASAALRDAYLAAFKYIWYSGIAFSVSAFLMSLFIRDLSAHLTGKTPQHLKQEEIASSSDHLEEVKAVVIENECPKESDPQIS</sequence>
<feature type="transmembrane region" description="Helical" evidence="7">
    <location>
        <begin position="40"/>
        <end position="64"/>
    </location>
</feature>
<feature type="transmembrane region" description="Helical" evidence="7">
    <location>
        <begin position="306"/>
        <end position="328"/>
    </location>
</feature>
<feature type="transmembrane region" description="Helical" evidence="7">
    <location>
        <begin position="530"/>
        <end position="549"/>
    </location>
</feature>
<feature type="transmembrane region" description="Helical" evidence="7">
    <location>
        <begin position="107"/>
        <end position="125"/>
    </location>
</feature>
<dbReference type="InterPro" id="IPR036259">
    <property type="entry name" value="MFS_trans_sf"/>
</dbReference>
<dbReference type="InterPro" id="IPR010573">
    <property type="entry name" value="MFS_Str1/Tri12-like"/>
</dbReference>
<evidence type="ECO:0000313" key="10">
    <source>
        <dbReference type="Proteomes" id="UP000185904"/>
    </source>
</evidence>
<feature type="compositionally biased region" description="Polar residues" evidence="6">
    <location>
        <begin position="1"/>
        <end position="11"/>
    </location>
</feature>
<dbReference type="InterPro" id="IPR020846">
    <property type="entry name" value="MFS_dom"/>
</dbReference>
<dbReference type="EMBL" id="LVCJ01000092">
    <property type="protein sequence ID" value="OAL27835.1"/>
    <property type="molecule type" value="Genomic_DNA"/>
</dbReference>
<evidence type="ECO:0000313" key="9">
    <source>
        <dbReference type="EMBL" id="OAL27835.1"/>
    </source>
</evidence>
<feature type="region of interest" description="Disordered" evidence="6">
    <location>
        <begin position="1"/>
        <end position="23"/>
    </location>
</feature>
<dbReference type="PANTHER" id="PTHR23501:SF109">
    <property type="entry name" value="MAJOR FACILITATOR SUPERFAMILY (MFS) PROFILE DOMAIN-CONTAINING PROTEIN-RELATED"/>
    <property type="match status" value="1"/>
</dbReference>
<protein>
    <recommendedName>
        <fullName evidence="8">Major facilitator superfamily (MFS) profile domain-containing protein</fullName>
    </recommendedName>
</protein>
<dbReference type="PANTHER" id="PTHR23501">
    <property type="entry name" value="MAJOR FACILITATOR SUPERFAMILY"/>
    <property type="match status" value="1"/>
</dbReference>
<feature type="transmembrane region" description="Helical" evidence="7">
    <location>
        <begin position="131"/>
        <end position="156"/>
    </location>
</feature>
<keyword evidence="5 7" id="KW-0472">Membrane</keyword>
<keyword evidence="10" id="KW-1185">Reference proteome</keyword>
<dbReference type="SUPFAM" id="SSF103473">
    <property type="entry name" value="MFS general substrate transporter"/>
    <property type="match status" value="1"/>
</dbReference>
<feature type="transmembrane region" description="Helical" evidence="7">
    <location>
        <begin position="433"/>
        <end position="456"/>
    </location>
</feature>
<dbReference type="PROSITE" id="PS50850">
    <property type="entry name" value="MFS"/>
    <property type="match status" value="1"/>
</dbReference>
<dbReference type="GO" id="GO:0005886">
    <property type="term" value="C:plasma membrane"/>
    <property type="evidence" value="ECO:0007669"/>
    <property type="project" value="TreeGrafter"/>
</dbReference>
<keyword evidence="3 7" id="KW-0812">Transmembrane</keyword>
<dbReference type="AlphaFoldDB" id="A0A178CFL6"/>
<dbReference type="RefSeq" id="XP_022496102.1">
    <property type="nucleotide sequence ID" value="XM_022647957.1"/>
</dbReference>
<feature type="transmembrane region" description="Helical" evidence="7">
    <location>
        <begin position="196"/>
        <end position="217"/>
    </location>
</feature>
<proteinExistence type="predicted"/>
<dbReference type="InterPro" id="IPR005829">
    <property type="entry name" value="Sugar_transporter_CS"/>
</dbReference>
<dbReference type="OrthoDB" id="4143805at2759"/>
<gene>
    <name evidence="9" type="ORF">AYO20_09688</name>
</gene>
<evidence type="ECO:0000256" key="2">
    <source>
        <dbReference type="ARBA" id="ARBA00022448"/>
    </source>
</evidence>
<dbReference type="Pfam" id="PF06609">
    <property type="entry name" value="TRI12"/>
    <property type="match status" value="1"/>
</dbReference>
<dbReference type="Proteomes" id="UP000185904">
    <property type="component" value="Unassembled WGS sequence"/>
</dbReference>
<evidence type="ECO:0000256" key="3">
    <source>
        <dbReference type="ARBA" id="ARBA00022692"/>
    </source>
</evidence>
<evidence type="ECO:0000256" key="4">
    <source>
        <dbReference type="ARBA" id="ARBA00022989"/>
    </source>
</evidence>
<evidence type="ECO:0000259" key="8">
    <source>
        <dbReference type="PROSITE" id="PS50850"/>
    </source>
</evidence>
<feature type="domain" description="Major facilitator superfamily (MFS) profile" evidence="8">
    <location>
        <begin position="37"/>
        <end position="554"/>
    </location>
</feature>
<accession>A0A178CFL6</accession>
<dbReference type="Gene3D" id="1.20.1250.20">
    <property type="entry name" value="MFS general substrate transporter like domains"/>
    <property type="match status" value="1"/>
</dbReference>
<dbReference type="GO" id="GO:0022857">
    <property type="term" value="F:transmembrane transporter activity"/>
    <property type="evidence" value="ECO:0007669"/>
    <property type="project" value="InterPro"/>
</dbReference>
<feature type="transmembrane region" description="Helical" evidence="7">
    <location>
        <begin position="377"/>
        <end position="395"/>
    </location>
</feature>
<feature type="transmembrane region" description="Helical" evidence="7">
    <location>
        <begin position="268"/>
        <end position="285"/>
    </location>
</feature>
<keyword evidence="4 7" id="KW-1133">Transmembrane helix</keyword>
<evidence type="ECO:0000256" key="5">
    <source>
        <dbReference type="ARBA" id="ARBA00023136"/>
    </source>
</evidence>
<comment type="caution">
    <text evidence="9">The sequence shown here is derived from an EMBL/GenBank/DDBJ whole genome shotgun (WGS) entry which is preliminary data.</text>
</comment>
<comment type="subcellular location">
    <subcellularLocation>
        <location evidence="1">Membrane</location>
        <topology evidence="1">Multi-pass membrane protein</topology>
    </subcellularLocation>
</comment>
<dbReference type="PROSITE" id="PS00216">
    <property type="entry name" value="SUGAR_TRANSPORT_1"/>
    <property type="match status" value="1"/>
</dbReference>
<dbReference type="GeneID" id="34593085"/>
<feature type="transmembrane region" description="Helical" evidence="7">
    <location>
        <begin position="238"/>
        <end position="256"/>
    </location>
</feature>
<feature type="compositionally biased region" description="Basic and acidic residues" evidence="6">
    <location>
        <begin position="12"/>
        <end position="23"/>
    </location>
</feature>
<name>A0A178CFL6_9EURO</name>
<feature type="transmembrane region" description="Helical" evidence="7">
    <location>
        <begin position="401"/>
        <end position="421"/>
    </location>
</feature>
<feature type="transmembrane region" description="Helical" evidence="7">
    <location>
        <begin position="76"/>
        <end position="95"/>
    </location>
</feature>
<evidence type="ECO:0000256" key="1">
    <source>
        <dbReference type="ARBA" id="ARBA00004141"/>
    </source>
</evidence>
<organism evidence="9 10">
    <name type="scientific">Fonsecaea nubica</name>
    <dbReference type="NCBI Taxonomy" id="856822"/>
    <lineage>
        <taxon>Eukaryota</taxon>
        <taxon>Fungi</taxon>
        <taxon>Dikarya</taxon>
        <taxon>Ascomycota</taxon>
        <taxon>Pezizomycotina</taxon>
        <taxon>Eurotiomycetes</taxon>
        <taxon>Chaetothyriomycetidae</taxon>
        <taxon>Chaetothyriales</taxon>
        <taxon>Herpotrichiellaceae</taxon>
        <taxon>Fonsecaea</taxon>
    </lineage>
</organism>